<dbReference type="InterPro" id="IPR036770">
    <property type="entry name" value="Ankyrin_rpt-contain_sf"/>
</dbReference>
<dbReference type="SUPFAM" id="SSF48403">
    <property type="entry name" value="Ankyrin repeat"/>
    <property type="match status" value="2"/>
</dbReference>
<organism evidence="2 3">
    <name type="scientific">Petrolisthes manimaculis</name>
    <dbReference type="NCBI Taxonomy" id="1843537"/>
    <lineage>
        <taxon>Eukaryota</taxon>
        <taxon>Metazoa</taxon>
        <taxon>Ecdysozoa</taxon>
        <taxon>Arthropoda</taxon>
        <taxon>Crustacea</taxon>
        <taxon>Multicrustacea</taxon>
        <taxon>Malacostraca</taxon>
        <taxon>Eumalacostraca</taxon>
        <taxon>Eucarida</taxon>
        <taxon>Decapoda</taxon>
        <taxon>Pleocyemata</taxon>
        <taxon>Anomura</taxon>
        <taxon>Galatheoidea</taxon>
        <taxon>Porcellanidae</taxon>
        <taxon>Petrolisthes</taxon>
    </lineage>
</organism>
<dbReference type="Proteomes" id="UP001292094">
    <property type="component" value="Unassembled WGS sequence"/>
</dbReference>
<evidence type="ECO:0000313" key="2">
    <source>
        <dbReference type="EMBL" id="KAK4310715.1"/>
    </source>
</evidence>
<dbReference type="SMART" id="SM00248">
    <property type="entry name" value="ANK"/>
    <property type="match status" value="5"/>
</dbReference>
<feature type="compositionally biased region" description="Acidic residues" evidence="1">
    <location>
        <begin position="592"/>
        <end position="608"/>
    </location>
</feature>
<reference evidence="2" key="1">
    <citation type="submission" date="2023-11" db="EMBL/GenBank/DDBJ databases">
        <title>Genome assemblies of two species of porcelain crab, Petrolisthes cinctipes and Petrolisthes manimaculis (Anomura: Porcellanidae).</title>
        <authorList>
            <person name="Angst P."/>
        </authorList>
    </citation>
    <scope>NUCLEOTIDE SEQUENCE</scope>
    <source>
        <strain evidence="2">PB745_02</strain>
        <tissue evidence="2">Gill</tissue>
    </source>
</reference>
<dbReference type="Pfam" id="PF00023">
    <property type="entry name" value="Ank"/>
    <property type="match status" value="1"/>
</dbReference>
<name>A0AAE1U934_9EUCA</name>
<feature type="region of interest" description="Disordered" evidence="1">
    <location>
        <begin position="663"/>
        <end position="788"/>
    </location>
</feature>
<dbReference type="Gene3D" id="1.25.40.20">
    <property type="entry name" value="Ankyrin repeat-containing domain"/>
    <property type="match status" value="2"/>
</dbReference>
<evidence type="ECO:0000256" key="1">
    <source>
        <dbReference type="SAM" id="MobiDB-lite"/>
    </source>
</evidence>
<keyword evidence="3" id="KW-1185">Reference proteome</keyword>
<dbReference type="EMBL" id="JAWZYT010001603">
    <property type="protein sequence ID" value="KAK4310715.1"/>
    <property type="molecule type" value="Genomic_DNA"/>
</dbReference>
<gene>
    <name evidence="2" type="ORF">Pmani_017744</name>
</gene>
<evidence type="ECO:0000313" key="3">
    <source>
        <dbReference type="Proteomes" id="UP001292094"/>
    </source>
</evidence>
<dbReference type="InterPro" id="IPR002110">
    <property type="entry name" value="Ankyrin_rpt"/>
</dbReference>
<feature type="compositionally biased region" description="Low complexity" evidence="1">
    <location>
        <begin position="744"/>
        <end position="773"/>
    </location>
</feature>
<feature type="region of interest" description="Disordered" evidence="1">
    <location>
        <begin position="592"/>
        <end position="628"/>
    </location>
</feature>
<proteinExistence type="predicted"/>
<sequence>MARARTLQVIRVNDDLIHERPEFLGANALQHPYSEDWFFVVNSFHTWQENELIMAARRHQFQGQFGINETPLTTAIQNGEMAEAEELIRANTDPSVLNDGAYENTPLHLVLTNNPYADNSRNLKLARMLVEGGADPNLRIIPYGDLDRASPSPFEELVVYHEALRAQLAGHCIPLYEELEVYFECEEERVTFLTNTVDLEGVQCQPHLDACPALVRQTGELIQVFLGCGGDPNVVTTFGNKTLFHWVVEHEDLSLATKLLATYRVNLDQADLHGNTPLMDAILLTNPQDCMTLYHAMRAAGRRLDLNATNCCGETPLFRAAFVGSVGLAARMCGDGAFTSATVCLSQIPMACSNCCDFDLRLMMQAAPILTTPLLAPLLADAPARLRYSHVPARELGTRLARPHKHLIDKVVAAGVSPLVDLDCMTNVASHLATLLELTNFQHLAEGPVATADLQVLMFGQLSAGLRQLCVRTIFNQLYPDYRLRDSEQPGHDYCGHDCEGALAQVHIESAMEALGLPQAFTVFYEAEAAKYQMCSAVAALQSLECDQACSASDDSVIDDTETDATDDTSDYYSSDYADSLLFFSSDMLSEESSSEVDDLSEEEEEEQSSSSESPAEESRGAGKMRDVKPGCRKVLPVQTFTSESLDIQVVVETFCEDLVEDSIHPPSCPDPPLAASTHPQPQEIGHSILPSNLPLDHHNPYQRFNDESTESTASPCSDPPSPTKTLNTPTESALPNNLPSPTDLPTSFDPPSLSDPSSLSDPPTVSDSSSVSAHLTPSDPVSDGSSK</sequence>
<protein>
    <submittedName>
        <fullName evidence="2">Uncharacterized protein</fullName>
    </submittedName>
</protein>
<accession>A0AAE1U934</accession>
<dbReference type="AlphaFoldDB" id="A0AAE1U934"/>
<feature type="compositionally biased region" description="Polar residues" evidence="1">
    <location>
        <begin position="724"/>
        <end position="741"/>
    </location>
</feature>
<feature type="compositionally biased region" description="Basic and acidic residues" evidence="1">
    <location>
        <begin position="617"/>
        <end position="628"/>
    </location>
</feature>
<comment type="caution">
    <text evidence="2">The sequence shown here is derived from an EMBL/GenBank/DDBJ whole genome shotgun (WGS) entry which is preliminary data.</text>
</comment>